<comment type="caution">
    <text evidence="1">The sequence shown here is derived from an EMBL/GenBank/DDBJ whole genome shotgun (WGS) entry which is preliminary data.</text>
</comment>
<reference evidence="1" key="1">
    <citation type="journal article" date="2015" name="Nature">
        <title>Complex archaea that bridge the gap between prokaryotes and eukaryotes.</title>
        <authorList>
            <person name="Spang A."/>
            <person name="Saw J.H."/>
            <person name="Jorgensen S.L."/>
            <person name="Zaremba-Niedzwiedzka K."/>
            <person name="Martijn J."/>
            <person name="Lind A.E."/>
            <person name="van Eijk R."/>
            <person name="Schleper C."/>
            <person name="Guy L."/>
            <person name="Ettema T.J."/>
        </authorList>
    </citation>
    <scope>NUCLEOTIDE SEQUENCE</scope>
</reference>
<gene>
    <name evidence="1" type="ORF">LCGC14_1942580</name>
</gene>
<organism evidence="1">
    <name type="scientific">marine sediment metagenome</name>
    <dbReference type="NCBI Taxonomy" id="412755"/>
    <lineage>
        <taxon>unclassified sequences</taxon>
        <taxon>metagenomes</taxon>
        <taxon>ecological metagenomes</taxon>
    </lineage>
</organism>
<feature type="non-terminal residue" evidence="1">
    <location>
        <position position="23"/>
    </location>
</feature>
<dbReference type="AlphaFoldDB" id="A0A0F9FJR2"/>
<evidence type="ECO:0000313" key="1">
    <source>
        <dbReference type="EMBL" id="KKL86654.1"/>
    </source>
</evidence>
<protein>
    <submittedName>
        <fullName evidence="1">Uncharacterized protein</fullName>
    </submittedName>
</protein>
<dbReference type="EMBL" id="LAZR01021049">
    <property type="protein sequence ID" value="KKL86654.1"/>
    <property type="molecule type" value="Genomic_DNA"/>
</dbReference>
<name>A0A0F9FJR2_9ZZZZ</name>
<accession>A0A0F9FJR2</accession>
<proteinExistence type="predicted"/>
<sequence length="23" mass="2753">MLDGVIRMLESKTPFERVNQEME</sequence>